<evidence type="ECO:0000259" key="7">
    <source>
        <dbReference type="Pfam" id="PF09210"/>
    </source>
</evidence>
<dbReference type="InterPro" id="IPR037090">
    <property type="entry name" value="57_glycoside_trans_central"/>
</dbReference>
<dbReference type="Proteomes" id="UP000381693">
    <property type="component" value="Unassembled WGS sequence"/>
</dbReference>
<keyword evidence="8" id="KW-0808">Transferase</keyword>
<comment type="caution">
    <text evidence="8">The sequence shown here is derived from an EMBL/GenBank/DDBJ whole genome shotgun (WGS) entry which is preliminary data.</text>
</comment>
<reference evidence="8" key="1">
    <citation type="submission" date="2019-09" db="EMBL/GenBank/DDBJ databases">
        <authorList>
            <person name="Cremers G."/>
        </authorList>
    </citation>
    <scope>NUCLEOTIDE SEQUENCE [LARGE SCALE GENOMIC DNA]</scope>
    <source>
        <strain evidence="8">3B</strain>
    </source>
</reference>
<evidence type="ECO:0000313" key="9">
    <source>
        <dbReference type="Proteomes" id="UP000381693"/>
    </source>
</evidence>
<feature type="binding site" evidence="4">
    <location>
        <position position="479"/>
    </location>
    <ligand>
        <name>substrate</name>
    </ligand>
</feature>
<feature type="active site" description="Nucleophile" evidence="3">
    <location>
        <position position="203"/>
    </location>
</feature>
<evidence type="ECO:0000256" key="4">
    <source>
        <dbReference type="PIRSR" id="PIRSR640042-2"/>
    </source>
</evidence>
<dbReference type="SUPFAM" id="SSF88713">
    <property type="entry name" value="Glycoside hydrolase/deacetylase"/>
    <property type="match status" value="1"/>
</dbReference>
<feature type="binding site" evidence="4">
    <location>
        <position position="255"/>
    </location>
    <ligand>
        <name>substrate</name>
    </ligand>
</feature>
<dbReference type="Pfam" id="PF03065">
    <property type="entry name" value="Glyco_hydro_57"/>
    <property type="match status" value="1"/>
</dbReference>
<evidence type="ECO:0000256" key="2">
    <source>
        <dbReference type="ARBA" id="ARBA00023277"/>
    </source>
</evidence>
<dbReference type="PANTHER" id="PTHR41695:SF1">
    <property type="entry name" value="1,4-ALPHA-GLUCAN BRANCHING ENZYME TK1436"/>
    <property type="match status" value="1"/>
</dbReference>
<feature type="domain" description="Glycoside hydrolase family 57 N-terminal" evidence="6">
    <location>
        <begin position="20"/>
        <end position="411"/>
    </location>
</feature>
<accession>A0A5E6MJD1</accession>
<dbReference type="InterPro" id="IPR011330">
    <property type="entry name" value="Glyco_hydro/deAcase_b/a-brl"/>
</dbReference>
<name>A0A5E6MJD1_9BACT</name>
<dbReference type="InterPro" id="IPR015293">
    <property type="entry name" value="BE_C"/>
</dbReference>
<evidence type="ECO:0000259" key="6">
    <source>
        <dbReference type="Pfam" id="PF03065"/>
    </source>
</evidence>
<comment type="similarity">
    <text evidence="1 5">Belongs to the glycosyl hydrolase 57 family.</text>
</comment>
<dbReference type="RefSeq" id="WP_142526027.1">
    <property type="nucleotide sequence ID" value="NZ_CABFUZ020000256.1"/>
</dbReference>
<organism evidence="8 9">
    <name type="scientific">Methylacidimicrobium cyclopophantes</name>
    <dbReference type="NCBI Taxonomy" id="1041766"/>
    <lineage>
        <taxon>Bacteria</taxon>
        <taxon>Pseudomonadati</taxon>
        <taxon>Verrucomicrobiota</taxon>
        <taxon>Methylacidimicrobium</taxon>
    </lineage>
</organism>
<evidence type="ECO:0000313" key="8">
    <source>
        <dbReference type="EMBL" id="VVM08440.1"/>
    </source>
</evidence>
<dbReference type="InterPro" id="IPR028995">
    <property type="entry name" value="Glyco_hydro_57/38_cen_sf"/>
</dbReference>
<feature type="domain" description="1,4-alpha-glucan branching enzyme C-terminal" evidence="7">
    <location>
        <begin position="440"/>
        <end position="539"/>
    </location>
</feature>
<keyword evidence="8" id="KW-0328">Glycosyltransferase</keyword>
<protein>
    <submittedName>
        <fullName evidence="8">1,4-alpha-glucan branching enzyme</fullName>
        <ecNumber evidence="8">2.4.1.18</ecNumber>
    </submittedName>
</protein>
<sequence>MGESQEGRNARVVETQGYLAILLHGHLPFVRHPEHEEFFEEDWLFEAITECYLPLLSVLEGLLRDGIDFRLTLSLSPTLCAMLGDPLLQRRYRIHLERLLELACRESDRTILSPPFHDLAHFYRNKLEQAREDYFVRYQADLLGAFRRIAQTGKLELISCGATHGYLPLLAETPEAVRAQILIARDSHRTLFGGDPRGFWLPECAYYPGVEAFLQEAEIRWFVVDSHGLLFGEPRPQFGFFAPAYTPWGPAAFARDVDSSREVWSAAEGYPGDFHYREFYRDIGFELDYDYLRPYILPTGERKFLGIKYYRITGKTPDKEPYSPEEARATAALHAEDFLSKRRSQVASLREQGFGLPPIVIAPYDAELFGHWWYEGPQFLDFLFRGMAADPLSLSPITPSEYLERHPTQQLARPASSSWGWRGHSEVWLSGENDWIYPLLHNGARRLVAQAKRYASHRRPPQRLLRQAARELLLAQASDWAFLMKTGTASAYAKRRTETHLYRLNTLCSQLERHAPDFAFLSECERRDNLFPDLDWRYFA</sequence>
<dbReference type="GO" id="GO:0030979">
    <property type="term" value="P:alpha-glucan biosynthetic process"/>
    <property type="evidence" value="ECO:0007669"/>
    <property type="project" value="InterPro"/>
</dbReference>
<evidence type="ECO:0000256" key="1">
    <source>
        <dbReference type="ARBA" id="ARBA00006821"/>
    </source>
</evidence>
<dbReference type="GO" id="GO:0005576">
    <property type="term" value="C:extracellular region"/>
    <property type="evidence" value="ECO:0007669"/>
    <property type="project" value="TreeGrafter"/>
</dbReference>
<proteinExistence type="inferred from homology"/>
<dbReference type="CDD" id="cd10792">
    <property type="entry name" value="GH57N_AmyC_like"/>
    <property type="match status" value="1"/>
</dbReference>
<dbReference type="InterPro" id="IPR040042">
    <property type="entry name" value="Branching_enz_MT3115-like"/>
</dbReference>
<dbReference type="GO" id="GO:0003844">
    <property type="term" value="F:1,4-alpha-glucan branching enzyme activity"/>
    <property type="evidence" value="ECO:0007669"/>
    <property type="project" value="UniProtKB-EC"/>
</dbReference>
<dbReference type="EC" id="2.4.1.18" evidence="8"/>
<dbReference type="SUPFAM" id="SSF88688">
    <property type="entry name" value="Families 57/38 glycoside transferase middle domain"/>
    <property type="match status" value="1"/>
</dbReference>
<dbReference type="InterPro" id="IPR027291">
    <property type="entry name" value="Glyco_hydro_38_N_sf"/>
</dbReference>
<dbReference type="Gene3D" id="1.20.1430.10">
    <property type="entry name" value="Families 57/38 glycoside transferase, middle domain"/>
    <property type="match status" value="1"/>
</dbReference>
<dbReference type="Gene3D" id="3.20.110.10">
    <property type="entry name" value="Glycoside hydrolase 38, N terminal domain"/>
    <property type="match status" value="1"/>
</dbReference>
<evidence type="ECO:0000256" key="5">
    <source>
        <dbReference type="RuleBase" id="RU361196"/>
    </source>
</evidence>
<feature type="binding site" evidence="4">
    <location>
        <position position="272"/>
    </location>
    <ligand>
        <name>substrate</name>
    </ligand>
</feature>
<dbReference type="AlphaFoldDB" id="A0A5E6MJD1"/>
<gene>
    <name evidence="8" type="primary">K16149</name>
    <name evidence="8" type="ORF">MAMC_02153</name>
</gene>
<feature type="binding site" evidence="4">
    <location>
        <position position="419"/>
    </location>
    <ligand>
        <name>substrate</name>
    </ligand>
</feature>
<dbReference type="Pfam" id="PF09210">
    <property type="entry name" value="BE_C"/>
    <property type="match status" value="1"/>
</dbReference>
<dbReference type="InterPro" id="IPR004300">
    <property type="entry name" value="Glyco_hydro_57_N"/>
</dbReference>
<dbReference type="EMBL" id="CABFUZ020000256">
    <property type="protein sequence ID" value="VVM08440.1"/>
    <property type="molecule type" value="Genomic_DNA"/>
</dbReference>
<keyword evidence="2 5" id="KW-0119">Carbohydrate metabolism</keyword>
<feature type="active site" description="Proton donor" evidence="3">
    <location>
        <position position="365"/>
    </location>
</feature>
<dbReference type="OrthoDB" id="9803279at2"/>
<keyword evidence="9" id="KW-1185">Reference proteome</keyword>
<dbReference type="PANTHER" id="PTHR41695">
    <property type="entry name" value="1,4-ALPHA-GLUCAN BRANCHING ENZYME RV3031-RELATED"/>
    <property type="match status" value="1"/>
</dbReference>
<evidence type="ECO:0000256" key="3">
    <source>
        <dbReference type="PIRSR" id="PIRSR640042-1"/>
    </source>
</evidence>